<dbReference type="EMBL" id="EQ973842">
    <property type="protein sequence ID" value="EEF42687.1"/>
    <property type="molecule type" value="Genomic_DNA"/>
</dbReference>
<evidence type="ECO:0000256" key="1">
    <source>
        <dbReference type="ARBA" id="ARBA00004123"/>
    </source>
</evidence>
<keyword evidence="9" id="KW-1185">Reference proteome</keyword>
<protein>
    <submittedName>
        <fullName evidence="8">Mads box protein, putative</fullName>
    </submittedName>
</protein>
<dbReference type="PROSITE" id="PS50066">
    <property type="entry name" value="MADS_BOX_2"/>
    <property type="match status" value="1"/>
</dbReference>
<dbReference type="InterPro" id="IPR036879">
    <property type="entry name" value="TF_MADSbox_sf"/>
</dbReference>
<comment type="subcellular location">
    <subcellularLocation>
        <location evidence="1">Nucleus</location>
    </subcellularLocation>
</comment>
<dbReference type="KEGG" id="rcu:8264142"/>
<evidence type="ECO:0000256" key="6">
    <source>
        <dbReference type="SAM" id="Coils"/>
    </source>
</evidence>
<evidence type="ECO:0000256" key="5">
    <source>
        <dbReference type="ARBA" id="ARBA00023242"/>
    </source>
</evidence>
<dbReference type="PANTHER" id="PTHR11945:SF725">
    <property type="entry name" value="AGAMOUS-LIKE 58-RELATED"/>
    <property type="match status" value="1"/>
</dbReference>
<keyword evidence="4" id="KW-0804">Transcription</keyword>
<organism evidence="8 9">
    <name type="scientific">Ricinus communis</name>
    <name type="common">Castor bean</name>
    <dbReference type="NCBI Taxonomy" id="3988"/>
    <lineage>
        <taxon>Eukaryota</taxon>
        <taxon>Viridiplantae</taxon>
        <taxon>Streptophyta</taxon>
        <taxon>Embryophyta</taxon>
        <taxon>Tracheophyta</taxon>
        <taxon>Spermatophyta</taxon>
        <taxon>Magnoliopsida</taxon>
        <taxon>eudicotyledons</taxon>
        <taxon>Gunneridae</taxon>
        <taxon>Pentapetalae</taxon>
        <taxon>rosids</taxon>
        <taxon>fabids</taxon>
        <taxon>Malpighiales</taxon>
        <taxon>Euphorbiaceae</taxon>
        <taxon>Acalyphoideae</taxon>
        <taxon>Acalypheae</taxon>
        <taxon>Ricinus</taxon>
    </lineage>
</organism>
<evidence type="ECO:0000256" key="2">
    <source>
        <dbReference type="ARBA" id="ARBA00023015"/>
    </source>
</evidence>
<keyword evidence="2" id="KW-0805">Transcription regulation</keyword>
<dbReference type="GO" id="GO:0000981">
    <property type="term" value="F:DNA-binding transcription factor activity, RNA polymerase II-specific"/>
    <property type="evidence" value="ECO:0000318"/>
    <property type="project" value="GO_Central"/>
</dbReference>
<dbReference type="GO" id="GO:0006357">
    <property type="term" value="P:regulation of transcription by RNA polymerase II"/>
    <property type="evidence" value="ECO:0000318"/>
    <property type="project" value="GO_Central"/>
</dbReference>
<proteinExistence type="predicted"/>
<dbReference type="FunFam" id="3.40.1810.10:FF:000006">
    <property type="entry name" value="Agamous-like MADS-box protein AGL62"/>
    <property type="match status" value="1"/>
</dbReference>
<dbReference type="Gene3D" id="3.40.1810.10">
    <property type="entry name" value="Transcription factor, MADS-box"/>
    <property type="match status" value="1"/>
</dbReference>
<keyword evidence="6" id="KW-0175">Coiled coil</keyword>
<dbReference type="Pfam" id="PF00319">
    <property type="entry name" value="SRF-TF"/>
    <property type="match status" value="1"/>
</dbReference>
<dbReference type="SUPFAM" id="SSF55455">
    <property type="entry name" value="SRF-like"/>
    <property type="match status" value="1"/>
</dbReference>
<dbReference type="Proteomes" id="UP000008311">
    <property type="component" value="Unassembled WGS sequence"/>
</dbReference>
<accession>B9S145</accession>
<dbReference type="GO" id="GO:0005634">
    <property type="term" value="C:nucleus"/>
    <property type="evidence" value="ECO:0007669"/>
    <property type="project" value="UniProtKB-SubCell"/>
</dbReference>
<dbReference type="SMART" id="SM00432">
    <property type="entry name" value="MADS"/>
    <property type="match status" value="1"/>
</dbReference>
<sequence>MAGDNQGKKTKGRQKIEMKKIENEDDRLITFSKRRSGIYKKASELVTLTGAELAFLVYSPAGKPFSFAHPSMDAITNRFFGQGSADRNNNPTTHPLIEAHRLMRIEELNQQHNELLRQLEIEKEKGKQLKQKHKKNNERKGWWDTPIEELNVPELLQMEAACKEIRTSLINKLKEKTNNGASSAAAAAGGVGGVAIAGHPPTTDHYSAHMINPFASTVAINPNNPSVFTPGFDYGHGQI</sequence>
<dbReference type="OMA" id="HTHQIME"/>
<dbReference type="InParanoid" id="B9S145"/>
<reference evidence="9" key="1">
    <citation type="journal article" date="2010" name="Nat. Biotechnol.">
        <title>Draft genome sequence of the oilseed species Ricinus communis.</title>
        <authorList>
            <person name="Chan A.P."/>
            <person name="Crabtree J."/>
            <person name="Zhao Q."/>
            <person name="Lorenzi H."/>
            <person name="Orvis J."/>
            <person name="Puiu D."/>
            <person name="Melake-Berhan A."/>
            <person name="Jones K.M."/>
            <person name="Redman J."/>
            <person name="Chen G."/>
            <person name="Cahoon E.B."/>
            <person name="Gedil M."/>
            <person name="Stanke M."/>
            <person name="Haas B.J."/>
            <person name="Wortman J.R."/>
            <person name="Fraser-Liggett C.M."/>
            <person name="Ravel J."/>
            <person name="Rabinowicz P.D."/>
        </authorList>
    </citation>
    <scope>NUCLEOTIDE SEQUENCE [LARGE SCALE GENOMIC DNA]</scope>
    <source>
        <strain evidence="9">cv. Hale</strain>
    </source>
</reference>
<dbReference type="GO" id="GO:0000978">
    <property type="term" value="F:RNA polymerase II cis-regulatory region sequence-specific DNA binding"/>
    <property type="evidence" value="ECO:0000318"/>
    <property type="project" value="GO_Central"/>
</dbReference>
<evidence type="ECO:0000256" key="4">
    <source>
        <dbReference type="ARBA" id="ARBA00023163"/>
    </source>
</evidence>
<keyword evidence="3" id="KW-0238">DNA-binding</keyword>
<dbReference type="GO" id="GO:0046983">
    <property type="term" value="F:protein dimerization activity"/>
    <property type="evidence" value="ECO:0007669"/>
    <property type="project" value="InterPro"/>
</dbReference>
<keyword evidence="5" id="KW-0539">Nucleus</keyword>
<feature type="coiled-coil region" evidence="6">
    <location>
        <begin position="102"/>
        <end position="136"/>
    </location>
</feature>
<dbReference type="PANTHER" id="PTHR11945">
    <property type="entry name" value="MADS BOX PROTEIN"/>
    <property type="match status" value="1"/>
</dbReference>
<dbReference type="eggNOG" id="KOG0014">
    <property type="taxonomic scope" value="Eukaryota"/>
</dbReference>
<dbReference type="InterPro" id="IPR002100">
    <property type="entry name" value="TF_MADSbox"/>
</dbReference>
<feature type="domain" description="MADS-box" evidence="7">
    <location>
        <begin position="11"/>
        <end position="71"/>
    </location>
</feature>
<dbReference type="PRINTS" id="PR00404">
    <property type="entry name" value="MADSDOMAIN"/>
</dbReference>
<dbReference type="OrthoDB" id="844557at2759"/>
<evidence type="ECO:0000259" key="7">
    <source>
        <dbReference type="PROSITE" id="PS50066"/>
    </source>
</evidence>
<dbReference type="AlphaFoldDB" id="B9S145"/>
<evidence type="ECO:0000256" key="3">
    <source>
        <dbReference type="ARBA" id="ARBA00023125"/>
    </source>
</evidence>
<name>B9S145_RICCO</name>
<evidence type="ECO:0000313" key="9">
    <source>
        <dbReference type="Proteomes" id="UP000008311"/>
    </source>
</evidence>
<dbReference type="FunCoup" id="B9S145">
    <property type="interactions" value="7"/>
</dbReference>
<evidence type="ECO:0000313" key="8">
    <source>
        <dbReference type="EMBL" id="EEF42687.1"/>
    </source>
</evidence>
<gene>
    <name evidence="8" type="ORF">RCOM_0633570</name>
</gene>